<reference evidence="4 5" key="1">
    <citation type="journal article" date="2024" name="Nat. Commun.">
        <title>Phylogenomics reveals the evolutionary origins of lichenization in chlorophyte algae.</title>
        <authorList>
            <person name="Puginier C."/>
            <person name="Libourel C."/>
            <person name="Otte J."/>
            <person name="Skaloud P."/>
            <person name="Haon M."/>
            <person name="Grisel S."/>
            <person name="Petersen M."/>
            <person name="Berrin J.G."/>
            <person name="Delaux P.M."/>
            <person name="Dal Grande F."/>
            <person name="Keller J."/>
        </authorList>
    </citation>
    <scope>NUCLEOTIDE SEQUENCE [LARGE SCALE GENOMIC DNA]</scope>
    <source>
        <strain evidence="4 5">SAG 2145</strain>
    </source>
</reference>
<dbReference type="InterPro" id="IPR010285">
    <property type="entry name" value="DNA_helicase_pif1-like_DEAD"/>
</dbReference>
<gene>
    <name evidence="4" type="ORF">WJX74_010405</name>
</gene>
<feature type="compositionally biased region" description="Polar residues" evidence="2">
    <location>
        <begin position="789"/>
        <end position="802"/>
    </location>
</feature>
<dbReference type="CDD" id="cd18786">
    <property type="entry name" value="SF1_C"/>
    <property type="match status" value="1"/>
</dbReference>
<keyword evidence="1" id="KW-0347">Helicase</keyword>
<dbReference type="GO" id="GO:0005524">
    <property type="term" value="F:ATP binding"/>
    <property type="evidence" value="ECO:0007669"/>
    <property type="project" value="UniProtKB-KW"/>
</dbReference>
<comment type="caution">
    <text evidence="4">The sequence shown here is derived from an EMBL/GenBank/DDBJ whole genome shotgun (WGS) entry which is preliminary data.</text>
</comment>
<dbReference type="GO" id="GO:0006281">
    <property type="term" value="P:DNA repair"/>
    <property type="evidence" value="ECO:0007669"/>
    <property type="project" value="UniProtKB-KW"/>
</dbReference>
<feature type="compositionally biased region" description="Low complexity" evidence="2">
    <location>
        <begin position="888"/>
        <end position="913"/>
    </location>
</feature>
<feature type="region of interest" description="Disordered" evidence="2">
    <location>
        <begin position="782"/>
        <end position="814"/>
    </location>
</feature>
<dbReference type="SMART" id="SM00382">
    <property type="entry name" value="AAA"/>
    <property type="match status" value="1"/>
</dbReference>
<dbReference type="PANTHER" id="PTHR47642">
    <property type="entry name" value="ATP-DEPENDENT DNA HELICASE"/>
    <property type="match status" value="1"/>
</dbReference>
<dbReference type="GO" id="GO:0016787">
    <property type="term" value="F:hydrolase activity"/>
    <property type="evidence" value="ECO:0007669"/>
    <property type="project" value="UniProtKB-KW"/>
</dbReference>
<feature type="compositionally biased region" description="Polar residues" evidence="2">
    <location>
        <begin position="423"/>
        <end position="433"/>
    </location>
</feature>
<evidence type="ECO:0000259" key="3">
    <source>
        <dbReference type="SMART" id="SM00382"/>
    </source>
</evidence>
<feature type="region of interest" description="Disordered" evidence="2">
    <location>
        <begin position="406"/>
        <end position="447"/>
    </location>
</feature>
<accession>A0AAW1S6Z9</accession>
<dbReference type="InterPro" id="IPR051055">
    <property type="entry name" value="PIF1_helicase"/>
</dbReference>
<dbReference type="GO" id="GO:0043139">
    <property type="term" value="F:5'-3' DNA helicase activity"/>
    <property type="evidence" value="ECO:0007669"/>
    <property type="project" value="UniProtKB-EC"/>
</dbReference>
<comment type="catalytic activity">
    <reaction evidence="1">
        <text>ATP + H2O = ADP + phosphate + H(+)</text>
        <dbReference type="Rhea" id="RHEA:13065"/>
        <dbReference type="ChEBI" id="CHEBI:15377"/>
        <dbReference type="ChEBI" id="CHEBI:15378"/>
        <dbReference type="ChEBI" id="CHEBI:30616"/>
        <dbReference type="ChEBI" id="CHEBI:43474"/>
        <dbReference type="ChEBI" id="CHEBI:456216"/>
        <dbReference type="EC" id="5.6.2.3"/>
    </reaction>
</comment>
<comment type="similarity">
    <text evidence="1">Belongs to the helicase family.</text>
</comment>
<feature type="region of interest" description="Disordered" evidence="2">
    <location>
        <begin position="723"/>
        <end position="766"/>
    </location>
</feature>
<comment type="cofactor">
    <cofactor evidence="1">
        <name>Mg(2+)</name>
        <dbReference type="ChEBI" id="CHEBI:18420"/>
    </cofactor>
</comment>
<feature type="region of interest" description="Disordered" evidence="2">
    <location>
        <begin position="878"/>
        <end position="949"/>
    </location>
</feature>
<protein>
    <recommendedName>
        <fullName evidence="1">ATP-dependent DNA helicase</fullName>
        <ecNumber evidence="1">5.6.2.3</ecNumber>
    </recommendedName>
</protein>
<dbReference type="AlphaFoldDB" id="A0AAW1S6Z9"/>
<dbReference type="EC" id="5.6.2.3" evidence="1"/>
<dbReference type="GO" id="GO:0006310">
    <property type="term" value="P:DNA recombination"/>
    <property type="evidence" value="ECO:0007669"/>
    <property type="project" value="UniProtKB-KW"/>
</dbReference>
<dbReference type="Proteomes" id="UP001438707">
    <property type="component" value="Unassembled WGS sequence"/>
</dbReference>
<evidence type="ECO:0000313" key="4">
    <source>
        <dbReference type="EMBL" id="KAK9841699.1"/>
    </source>
</evidence>
<feature type="domain" description="AAA+ ATPase" evidence="3">
    <location>
        <begin position="18"/>
        <end position="283"/>
    </location>
</feature>
<sequence>MSTLLDDCQLSAKRDILAGQNVLITGPAGTGKSTLMRIIMRSLQAKHRQIGLTAMTGCAAEGINGVTLHSLLGIGVPNLIGDFRRMFGKKDDLRALHVLIIDEVSMMSGEFLQHLEETIRLVRSPRGSNQWEQPPFGGLQVVLCGDFHQLPPIPERLTADQRREALEHRHSSAPQLSLPFLNRGMAFEAHAWLRAGFQVHQLRHVHRQDNASFIDILHNIRQGSQLPAQIQQLEDTCCRPLSRRDDGIEPTQLYCTNADVGRINRDQLAALPSERHVYHKIDRVVPDEKAVPEEHPRLSRALWNSSWWKETRVPKAVELKYDAQVMLLANLSTGNPYLINGSRGIIKGFVAAESMRKPLKEQLELMHRADSLGMHRFSHLQPDWDDSSDSSQDRVPLEDHQAGSAALHPFLSGPDAAADHTNHTTPRRQQLATGQVRGDSGKKRSRDSLLASDLRHVCLDMPSCLDPNQEQPASPAAFTDATAGPSGAHCWRLAEQHESICSSQYQPREQEHDLRVAHSALPVAAGLENSSMRGCNYQRRSRPMHSEPSLPRAATLCERPSGAQNVQGRARVSPEAARPYIAGDPIPTIGICHQSLPYPGAMQSVLQGNSPNEQAQNVSLWDSVGRPEHGMHSSNCGTQQGLYNQQSINRTCSSQLPGPLEDCDGSNQPCLGMAHAAGPEVGSQEYWASLGWTLSRDIPRTPASAASRTLQAINIKPEVIAGRDSSSGVDKYTQDSTSAGSGVKAHATSNMPNQADKPEMQQPALGSSALTHSAAMLDEMNDVDVPSSHPDQGNATNSNVPQPSAALQHVGDVPVSQDQWSQQLAASITVEEQLAIKPAGQPQAAATEEDAALSASQWNVQGAATQAASTLPFPVPYAASSPDQIPPAAASDSTTVTASAETTNQTQSSQAAQHPSHTMSQPQSGWASLGASTLQRTDPQVESESQQVDPATVGLCERDVADHLRYLCSGHGPLAISWHSKDDLRVKLIRLQSQLSALEHFSFQHPGARLPKVKFKSCNRLITVLPFPYEHDERYIGRCIRVQLPLGLAWAITVHKSQGMTLDYMHAHLEGAFSPGQVYVALSRAQTLEGLQISGLCSVGILVDDKVKQFYAGCFPVGRCAWPESSDWHVLGHDRPPTHDWHHLQDVEMAEP</sequence>
<feature type="region of interest" description="Disordered" evidence="2">
    <location>
        <begin position="466"/>
        <end position="486"/>
    </location>
</feature>
<keyword evidence="1" id="KW-0234">DNA repair</keyword>
<evidence type="ECO:0000313" key="5">
    <source>
        <dbReference type="Proteomes" id="UP001438707"/>
    </source>
</evidence>
<keyword evidence="1" id="KW-0378">Hydrolase</keyword>
<evidence type="ECO:0000256" key="2">
    <source>
        <dbReference type="SAM" id="MobiDB-lite"/>
    </source>
</evidence>
<proteinExistence type="inferred from homology"/>
<dbReference type="InterPro" id="IPR003593">
    <property type="entry name" value="AAA+_ATPase"/>
</dbReference>
<keyword evidence="1" id="KW-0067">ATP-binding</keyword>
<keyword evidence="1" id="KW-0547">Nucleotide-binding</keyword>
<keyword evidence="5" id="KW-1185">Reference proteome</keyword>
<organism evidence="4 5">
    <name type="scientific">Apatococcus lobatus</name>
    <dbReference type="NCBI Taxonomy" id="904363"/>
    <lineage>
        <taxon>Eukaryota</taxon>
        <taxon>Viridiplantae</taxon>
        <taxon>Chlorophyta</taxon>
        <taxon>core chlorophytes</taxon>
        <taxon>Trebouxiophyceae</taxon>
        <taxon>Chlorellales</taxon>
        <taxon>Chlorellaceae</taxon>
        <taxon>Apatococcus</taxon>
    </lineage>
</organism>
<feature type="compositionally biased region" description="Polar residues" evidence="2">
    <location>
        <begin position="724"/>
        <end position="740"/>
    </location>
</feature>
<dbReference type="PANTHER" id="PTHR47642:SF5">
    <property type="entry name" value="ATP-DEPENDENT DNA HELICASE"/>
    <property type="match status" value="1"/>
</dbReference>
<feature type="compositionally biased region" description="Polar residues" evidence="2">
    <location>
        <begin position="915"/>
        <end position="949"/>
    </location>
</feature>
<evidence type="ECO:0000256" key="1">
    <source>
        <dbReference type="RuleBase" id="RU363044"/>
    </source>
</evidence>
<keyword evidence="1" id="KW-0227">DNA damage</keyword>
<dbReference type="EMBL" id="JALJOS010000003">
    <property type="protein sequence ID" value="KAK9841699.1"/>
    <property type="molecule type" value="Genomic_DNA"/>
</dbReference>
<dbReference type="SUPFAM" id="SSF52540">
    <property type="entry name" value="P-loop containing nucleoside triphosphate hydrolases"/>
    <property type="match status" value="3"/>
</dbReference>
<dbReference type="Pfam" id="PF05970">
    <property type="entry name" value="PIF1"/>
    <property type="match status" value="1"/>
</dbReference>
<dbReference type="GO" id="GO:0000723">
    <property type="term" value="P:telomere maintenance"/>
    <property type="evidence" value="ECO:0007669"/>
    <property type="project" value="InterPro"/>
</dbReference>
<dbReference type="InterPro" id="IPR027417">
    <property type="entry name" value="P-loop_NTPase"/>
</dbReference>
<dbReference type="Gene3D" id="3.40.50.300">
    <property type="entry name" value="P-loop containing nucleotide triphosphate hydrolases"/>
    <property type="match status" value="1"/>
</dbReference>
<keyword evidence="1" id="KW-0233">DNA recombination</keyword>
<name>A0AAW1S6Z9_9CHLO</name>